<accession>A0A839E5A6</accession>
<name>A0A839E5A6_9PSEU</name>
<sequence length="62" mass="7028">MAPPNPISDYENVVRAYDMAQNTWEQCATSEERAQAALAVANASLALAMLRQECKEWREQKK</sequence>
<protein>
    <submittedName>
        <fullName evidence="1">Uncharacterized protein</fullName>
    </submittedName>
</protein>
<gene>
    <name evidence="1" type="ORF">FHX42_005213</name>
</gene>
<proteinExistence type="predicted"/>
<comment type="caution">
    <text evidence="1">The sequence shown here is derived from an EMBL/GenBank/DDBJ whole genome shotgun (WGS) entry which is preliminary data.</text>
</comment>
<reference evidence="1 2" key="1">
    <citation type="submission" date="2020-07" db="EMBL/GenBank/DDBJ databases">
        <title>Sequencing the genomes of 1000 actinobacteria strains.</title>
        <authorList>
            <person name="Klenk H.-P."/>
        </authorList>
    </citation>
    <scope>NUCLEOTIDE SEQUENCE [LARGE SCALE GENOMIC DNA]</scope>
    <source>
        <strain evidence="1 2">DSM 45975</strain>
    </source>
</reference>
<evidence type="ECO:0000313" key="2">
    <source>
        <dbReference type="Proteomes" id="UP000569329"/>
    </source>
</evidence>
<dbReference type="AlphaFoldDB" id="A0A839E5A6"/>
<evidence type="ECO:0000313" key="1">
    <source>
        <dbReference type="EMBL" id="MBA8827806.1"/>
    </source>
</evidence>
<dbReference type="EMBL" id="JACGWZ010000010">
    <property type="protein sequence ID" value="MBA8827806.1"/>
    <property type="molecule type" value="Genomic_DNA"/>
</dbReference>
<dbReference type="Proteomes" id="UP000569329">
    <property type="component" value="Unassembled WGS sequence"/>
</dbReference>
<organism evidence="1 2">
    <name type="scientific">Halosaccharopolyspora lacisalsi</name>
    <dbReference type="NCBI Taxonomy" id="1000566"/>
    <lineage>
        <taxon>Bacteria</taxon>
        <taxon>Bacillati</taxon>
        <taxon>Actinomycetota</taxon>
        <taxon>Actinomycetes</taxon>
        <taxon>Pseudonocardiales</taxon>
        <taxon>Pseudonocardiaceae</taxon>
        <taxon>Halosaccharopolyspora</taxon>
    </lineage>
</organism>
<dbReference type="RefSeq" id="WP_182546965.1">
    <property type="nucleotide sequence ID" value="NZ_JACGWZ010000010.1"/>
</dbReference>
<keyword evidence="2" id="KW-1185">Reference proteome</keyword>